<feature type="compositionally biased region" description="Polar residues" evidence="1">
    <location>
        <begin position="7"/>
        <end position="19"/>
    </location>
</feature>
<evidence type="ECO:0000313" key="3">
    <source>
        <dbReference type="Proteomes" id="UP000816034"/>
    </source>
</evidence>
<dbReference type="EMBL" id="PYSW02000016">
    <property type="protein sequence ID" value="KAG2386096.1"/>
    <property type="molecule type" value="Genomic_DNA"/>
</dbReference>
<protein>
    <submittedName>
        <fullName evidence="2">Uncharacterized protein</fullName>
    </submittedName>
</protein>
<feature type="region of interest" description="Disordered" evidence="1">
    <location>
        <begin position="61"/>
        <end position="81"/>
    </location>
</feature>
<reference evidence="2 3" key="1">
    <citation type="journal article" date="2018" name="BMC Genomics">
        <title>The genome of Naegleria lovaniensis, the basis for a comparative approach to unravel pathogenicity factors of the human pathogenic amoeba N. fowleri.</title>
        <authorList>
            <person name="Liechti N."/>
            <person name="Schurch N."/>
            <person name="Bruggmann R."/>
            <person name="Wittwer M."/>
        </authorList>
    </citation>
    <scope>NUCLEOTIDE SEQUENCE [LARGE SCALE GENOMIC DNA]</scope>
    <source>
        <strain evidence="2 3">ATCC 30569</strain>
    </source>
</reference>
<feature type="compositionally biased region" description="Basic and acidic residues" evidence="1">
    <location>
        <begin position="69"/>
        <end position="81"/>
    </location>
</feature>
<comment type="caution">
    <text evidence="2">The sequence shown here is derived from an EMBL/GenBank/DDBJ whole genome shotgun (WGS) entry which is preliminary data.</text>
</comment>
<keyword evidence="3" id="KW-1185">Reference proteome</keyword>
<name>A0AA88KM58_NAELO</name>
<dbReference type="GeneID" id="68094998"/>
<evidence type="ECO:0000313" key="2">
    <source>
        <dbReference type="EMBL" id="KAG2386096.1"/>
    </source>
</evidence>
<proteinExistence type="predicted"/>
<feature type="region of interest" description="Disordered" evidence="1">
    <location>
        <begin position="1"/>
        <end position="24"/>
    </location>
</feature>
<evidence type="ECO:0000256" key="1">
    <source>
        <dbReference type="SAM" id="MobiDB-lite"/>
    </source>
</evidence>
<accession>A0AA88KM58</accession>
<dbReference type="RefSeq" id="XP_044550089.1">
    <property type="nucleotide sequence ID" value="XM_044691972.1"/>
</dbReference>
<dbReference type="AlphaFoldDB" id="A0AA88KM58"/>
<gene>
    <name evidence="2" type="ORF">C9374_002542</name>
</gene>
<sequence>MRDFPKTNPQEQSTNSEKPTNFLGVQPEKTLPGITNTYNNVNSTSNPNTPIMNMPTPSIVQSKKKAFKRKYDPKDEDWVMM</sequence>
<organism evidence="2 3">
    <name type="scientific">Naegleria lovaniensis</name>
    <name type="common">Amoeba</name>
    <dbReference type="NCBI Taxonomy" id="51637"/>
    <lineage>
        <taxon>Eukaryota</taxon>
        <taxon>Discoba</taxon>
        <taxon>Heterolobosea</taxon>
        <taxon>Tetramitia</taxon>
        <taxon>Eutetramitia</taxon>
        <taxon>Vahlkampfiidae</taxon>
        <taxon>Naegleria</taxon>
    </lineage>
</organism>
<dbReference type="Proteomes" id="UP000816034">
    <property type="component" value="Unassembled WGS sequence"/>
</dbReference>